<dbReference type="AlphaFoldDB" id="A0A8I0LAZ6"/>
<dbReference type="PROSITE" id="PS51257">
    <property type="entry name" value="PROKAR_LIPOPROTEIN"/>
    <property type="match status" value="1"/>
</dbReference>
<evidence type="ECO:0000256" key="1">
    <source>
        <dbReference type="SAM" id="MobiDB-lite"/>
    </source>
</evidence>
<keyword evidence="4" id="KW-1185">Reference proteome</keyword>
<organism evidence="3 4">
    <name type="scientific">Corynebacterium gallinarum</name>
    <dbReference type="NCBI Taxonomy" id="2762214"/>
    <lineage>
        <taxon>Bacteria</taxon>
        <taxon>Bacillati</taxon>
        <taxon>Actinomycetota</taxon>
        <taxon>Actinomycetes</taxon>
        <taxon>Mycobacteriales</taxon>
        <taxon>Corynebacteriaceae</taxon>
        <taxon>Corynebacterium</taxon>
    </lineage>
</organism>
<dbReference type="Pfam" id="PF04314">
    <property type="entry name" value="PCuAC"/>
    <property type="match status" value="1"/>
</dbReference>
<dbReference type="Gene3D" id="2.60.40.1890">
    <property type="entry name" value="PCu(A)C copper chaperone"/>
    <property type="match status" value="1"/>
</dbReference>
<dbReference type="Proteomes" id="UP000650224">
    <property type="component" value="Unassembled WGS sequence"/>
</dbReference>
<feature type="chain" id="PRO_5034730867" evidence="2">
    <location>
        <begin position="23"/>
        <end position="215"/>
    </location>
</feature>
<evidence type="ECO:0000313" key="3">
    <source>
        <dbReference type="EMBL" id="MBD8030287.1"/>
    </source>
</evidence>
<feature type="signal peptide" evidence="2">
    <location>
        <begin position="1"/>
        <end position="22"/>
    </location>
</feature>
<feature type="compositionally biased region" description="Low complexity" evidence="1">
    <location>
        <begin position="197"/>
        <end position="215"/>
    </location>
</feature>
<dbReference type="InterPro" id="IPR058248">
    <property type="entry name" value="Lxx211020-like"/>
</dbReference>
<dbReference type="PANTHER" id="PTHR36302">
    <property type="entry name" value="BLR7088 PROTEIN"/>
    <property type="match status" value="1"/>
</dbReference>
<dbReference type="InterPro" id="IPR007410">
    <property type="entry name" value="LpqE-like"/>
</dbReference>
<evidence type="ECO:0000313" key="4">
    <source>
        <dbReference type="Proteomes" id="UP000650224"/>
    </source>
</evidence>
<gene>
    <name evidence="3" type="ORF">H9627_08150</name>
</gene>
<reference evidence="3 4" key="1">
    <citation type="submission" date="2020-08" db="EMBL/GenBank/DDBJ databases">
        <title>A Genomic Blueprint of the Chicken Gut Microbiome.</title>
        <authorList>
            <person name="Gilroy R."/>
            <person name="Ravi A."/>
            <person name="Getino M."/>
            <person name="Pursley I."/>
            <person name="Horton D.L."/>
            <person name="Alikhan N.-F."/>
            <person name="Baker D."/>
            <person name="Gharbi K."/>
            <person name="Hall N."/>
            <person name="Watson M."/>
            <person name="Adriaenssens E.M."/>
            <person name="Foster-Nyarko E."/>
            <person name="Jarju S."/>
            <person name="Secka A."/>
            <person name="Antonio M."/>
            <person name="Oren A."/>
            <person name="Chaudhuri R."/>
            <person name="La Ragione R.M."/>
            <person name="Hildebrand F."/>
            <person name="Pallen M.J."/>
        </authorList>
    </citation>
    <scope>NUCLEOTIDE SEQUENCE [LARGE SCALE GENOMIC DNA]</scope>
    <source>
        <strain evidence="3 4">Sa1YVA5</strain>
    </source>
</reference>
<proteinExistence type="predicted"/>
<keyword evidence="2" id="KW-0732">Signal</keyword>
<dbReference type="RefSeq" id="WP_191733517.1">
    <property type="nucleotide sequence ID" value="NZ_JACSPR010000005.1"/>
</dbReference>
<dbReference type="PANTHER" id="PTHR36302:SF1">
    <property type="entry name" value="COPPER CHAPERONE PCU(A)C"/>
    <property type="match status" value="1"/>
</dbReference>
<dbReference type="InterPro" id="IPR036182">
    <property type="entry name" value="PCuAC_sf"/>
</dbReference>
<feature type="region of interest" description="Disordered" evidence="1">
    <location>
        <begin position="191"/>
        <end position="215"/>
    </location>
</feature>
<evidence type="ECO:0000256" key="2">
    <source>
        <dbReference type="SAM" id="SignalP"/>
    </source>
</evidence>
<accession>A0A8I0LAZ6</accession>
<feature type="region of interest" description="Disordered" evidence="1">
    <location>
        <begin position="27"/>
        <end position="48"/>
    </location>
</feature>
<comment type="caution">
    <text evidence="3">The sequence shown here is derived from an EMBL/GenBank/DDBJ whole genome shotgun (WGS) entry which is preliminary data.</text>
</comment>
<name>A0A8I0LAZ6_9CORY</name>
<protein>
    <submittedName>
        <fullName evidence="3">Copper chaperone PCu(A)C</fullName>
    </submittedName>
</protein>
<sequence length="215" mass="21891">MKLTIKNSVVGSIVVVGALALAACSPANENDSTEATAEATTTTATTTATATSTTSAMTTAAADAADAPLTLTDGFVRATVEGTQMTAIFGTLTNTTDEEINLTGFTASVDAAAYEIHEVVDGVMREKEGGLTIAAGDTHELAPGQDHMMLMGLDTPVEAGDTVDITLILGDGTEIELDPVPVRTIAAGDESYGEDSGLMGNNGMNGMNNMDQPAQ</sequence>
<dbReference type="SUPFAM" id="SSF110087">
    <property type="entry name" value="DR1885-like metal-binding protein"/>
    <property type="match status" value="1"/>
</dbReference>
<dbReference type="EMBL" id="JACSPR010000005">
    <property type="protein sequence ID" value="MBD8030287.1"/>
    <property type="molecule type" value="Genomic_DNA"/>
</dbReference>